<comment type="similarity">
    <text evidence="1">Belongs to the short-chain dehydrogenases/reductases (SDR) family.</text>
</comment>
<evidence type="ECO:0000256" key="2">
    <source>
        <dbReference type="ARBA" id="ARBA00023002"/>
    </source>
</evidence>
<reference evidence="5" key="1">
    <citation type="submission" date="2012-06" db="EMBL/GenBank/DDBJ databases">
        <title>The genome sequence of Coniosporium apollinis CBS 100218.</title>
        <authorList>
            <consortium name="The Broad Institute Genome Sequencing Platform"/>
            <person name="Cuomo C."/>
            <person name="Gorbushina A."/>
            <person name="Noack S."/>
            <person name="Walker B."/>
            <person name="Young S.K."/>
            <person name="Zeng Q."/>
            <person name="Gargeya S."/>
            <person name="Fitzgerald M."/>
            <person name="Haas B."/>
            <person name="Abouelleil A."/>
            <person name="Alvarado L."/>
            <person name="Arachchi H.M."/>
            <person name="Berlin A.M."/>
            <person name="Chapman S.B."/>
            <person name="Goldberg J."/>
            <person name="Griggs A."/>
            <person name="Gujja S."/>
            <person name="Hansen M."/>
            <person name="Howarth C."/>
            <person name="Imamovic A."/>
            <person name="Larimer J."/>
            <person name="McCowan C."/>
            <person name="Montmayeur A."/>
            <person name="Murphy C."/>
            <person name="Neiman D."/>
            <person name="Pearson M."/>
            <person name="Priest M."/>
            <person name="Roberts A."/>
            <person name="Saif S."/>
            <person name="Shea T."/>
            <person name="Sisk P."/>
            <person name="Sykes S."/>
            <person name="Wortman J."/>
            <person name="Nusbaum C."/>
            <person name="Birren B."/>
        </authorList>
    </citation>
    <scope>NUCLEOTIDE SEQUENCE [LARGE SCALE GENOMIC DNA]</scope>
    <source>
        <strain evidence="5">CBS 100218</strain>
    </source>
</reference>
<name>R7YS19_CONA1</name>
<dbReference type="EMBL" id="JH767569">
    <property type="protein sequence ID" value="EON64628.1"/>
    <property type="molecule type" value="Genomic_DNA"/>
</dbReference>
<organism evidence="4 5">
    <name type="scientific">Coniosporium apollinis (strain CBS 100218)</name>
    <name type="common">Rock-inhabiting black yeast</name>
    <dbReference type="NCBI Taxonomy" id="1168221"/>
    <lineage>
        <taxon>Eukaryota</taxon>
        <taxon>Fungi</taxon>
        <taxon>Dikarya</taxon>
        <taxon>Ascomycota</taxon>
        <taxon>Pezizomycotina</taxon>
        <taxon>Dothideomycetes</taxon>
        <taxon>Dothideomycetes incertae sedis</taxon>
        <taxon>Coniosporium</taxon>
    </lineage>
</organism>
<dbReference type="Pfam" id="PF00106">
    <property type="entry name" value="adh_short"/>
    <property type="match status" value="1"/>
</dbReference>
<dbReference type="GeneID" id="19901172"/>
<dbReference type="PANTHER" id="PTHR24320">
    <property type="entry name" value="RETINOL DEHYDROGENASE"/>
    <property type="match status" value="1"/>
</dbReference>
<dbReference type="OrthoDB" id="191139at2759"/>
<evidence type="ECO:0000313" key="4">
    <source>
        <dbReference type="EMBL" id="EON64628.1"/>
    </source>
</evidence>
<dbReference type="STRING" id="1168221.R7YS19"/>
<dbReference type="InterPro" id="IPR002347">
    <property type="entry name" value="SDR_fam"/>
</dbReference>
<dbReference type="eggNOG" id="KOG1208">
    <property type="taxonomic scope" value="Eukaryota"/>
</dbReference>
<keyword evidence="5" id="KW-1185">Reference proteome</keyword>
<sequence length="348" mass="37728">MSTAAPSSTPTAPYLAEHATLAGPGDARPTALRIVDDDNLRGALHDKVMLVTGATGGLGVETVRALAATGARVFMTARDKERGEEVRKDIVKRLERIVEAPRVEVVEMELGRLESVRKAAEEVKGRTERLDVLVCNAGVMACPESRTHDGFETQFGTNHLAHFLLFQLLKPLLLSSSSPTSASRVIMVSSRGHRSKPVQLDDLDFSKAGYSPWAAYGQSKTANIWMANQIERAYGGRGLHALSLDPGGIATGLQKHMDPAITERFGKDPEIARFSKSTEQGAATTVWAAVGKVWEGRGGKYLEDCKESQPRKAGGASPQDEGYAPWAFDEEGERRLWEVSCKLVGVED</sequence>
<dbReference type="PRINTS" id="PR00081">
    <property type="entry name" value="GDHRDH"/>
</dbReference>
<evidence type="ECO:0000256" key="1">
    <source>
        <dbReference type="ARBA" id="ARBA00006484"/>
    </source>
</evidence>
<dbReference type="Proteomes" id="UP000016924">
    <property type="component" value="Unassembled WGS sequence"/>
</dbReference>
<dbReference type="GO" id="GO:0016491">
    <property type="term" value="F:oxidoreductase activity"/>
    <property type="evidence" value="ECO:0007669"/>
    <property type="project" value="UniProtKB-KW"/>
</dbReference>
<evidence type="ECO:0000313" key="5">
    <source>
        <dbReference type="Proteomes" id="UP000016924"/>
    </source>
</evidence>
<dbReference type="InterPro" id="IPR036291">
    <property type="entry name" value="NAD(P)-bd_dom_sf"/>
</dbReference>
<feature type="region of interest" description="Disordered" evidence="3">
    <location>
        <begin position="306"/>
        <end position="327"/>
    </location>
</feature>
<dbReference type="AlphaFoldDB" id="R7YS19"/>
<dbReference type="SUPFAM" id="SSF51735">
    <property type="entry name" value="NAD(P)-binding Rossmann-fold domains"/>
    <property type="match status" value="1"/>
</dbReference>
<dbReference type="PANTHER" id="PTHR24320:SF272">
    <property type="entry name" value="NAD(P)-BINDING ROSSMANN-FOLD SUPERFAMILY PROTEIN"/>
    <property type="match status" value="1"/>
</dbReference>
<accession>R7YS19</accession>
<keyword evidence="2" id="KW-0560">Oxidoreductase</keyword>
<proteinExistence type="inferred from homology"/>
<evidence type="ECO:0008006" key="6">
    <source>
        <dbReference type="Google" id="ProtNLM"/>
    </source>
</evidence>
<gene>
    <name evidence="4" type="ORF">W97_03861</name>
</gene>
<protein>
    <recommendedName>
        <fullName evidence="6">Oxidoreductase</fullName>
    </recommendedName>
</protein>
<dbReference type="Gene3D" id="3.40.50.720">
    <property type="entry name" value="NAD(P)-binding Rossmann-like Domain"/>
    <property type="match status" value="1"/>
</dbReference>
<dbReference type="HOGENOM" id="CLU_010194_44_0_1"/>
<evidence type="ECO:0000256" key="3">
    <source>
        <dbReference type="SAM" id="MobiDB-lite"/>
    </source>
</evidence>
<dbReference type="RefSeq" id="XP_007779945.1">
    <property type="nucleotide sequence ID" value="XM_007781755.1"/>
</dbReference>
<dbReference type="OMA" id="RSWFHYI"/>